<comment type="similarity">
    <text evidence="2">Belongs to the NGG1 family.</text>
</comment>
<dbReference type="GeneID" id="63684777"/>
<feature type="region of interest" description="Disordered" evidence="6">
    <location>
        <begin position="503"/>
        <end position="567"/>
    </location>
</feature>
<dbReference type="Proteomes" id="UP000030653">
    <property type="component" value="Unassembled WGS sequence"/>
</dbReference>
<dbReference type="GO" id="GO:0005634">
    <property type="term" value="C:nucleus"/>
    <property type="evidence" value="ECO:0007669"/>
    <property type="project" value="UniProtKB-SubCell"/>
</dbReference>
<dbReference type="PANTHER" id="PTHR13556">
    <property type="entry name" value="TRANSCRIPTIONAL ADAPTER 3-RELATED"/>
    <property type="match status" value="1"/>
</dbReference>
<gene>
    <name evidence="7" type="ORF">DACRYDRAFT_113871</name>
</gene>
<sequence length="632" mass="70706">MAPLPFFRMPPPEEWVKPFNVYEEPPGPVVYPGPNDPMPSIEDITKIEEDLKMRKEFAHAMFEKTTVDLAMVDLIRRKVRKFNKKLDEYGLDRFGNKLENAKPGQSDKPDKPPAPVLTEAEREARDQARQARIQAALDVPRPVTIASRKMHPKGYNKNKRKRVGSDDDESYTPDRKGTPPSPSVAHPKHKHLQHAPSSTVVAKKPPREPLPNLNDESYWRLPERQSLVPPHPPPPEAPIPGPLHQQDVSIDLSDAKPPAAQITADTFWKSVEHWIRDLGEEDVAAMSYIDDDPEPFVRPPLGRHYLERWAEEEQGTYTPAGQRPDAKGMPFPPTAGYDPTDLADGDWLSEDKSLGPVAERLVSALQPKRSGTAAGGPEGEGKKEMIEAIAEELQVEDALTAGPLGDLRVSAEELDVRIKRQLKELGLWSEPEPDFSAPEDDSILAELRQCQKLLKDQMALNAARKYRLLKRCEDRLAYQDYVHQLERMDEQILSEWQKLSKKTTADAKKGNSSGHTRQPSTSSVSKTKPTGTNGISKARSQSVSQSPVDPRSTSAAPGEGQSKRPLVPPELLHVVRIRQRLVDELGTVFEQGERECPGRFWGLPEESLYKGISVEEGKNVLRRVNVGHPALM</sequence>
<dbReference type="InterPro" id="IPR019340">
    <property type="entry name" value="Histone_AcTrfase_su3"/>
</dbReference>
<feature type="compositionally biased region" description="Basic and acidic residues" evidence="6">
    <location>
        <begin position="119"/>
        <end position="129"/>
    </location>
</feature>
<feature type="compositionally biased region" description="Low complexity" evidence="6">
    <location>
        <begin position="519"/>
        <end position="532"/>
    </location>
</feature>
<dbReference type="HOGENOM" id="CLU_020179_1_0_1"/>
<dbReference type="OMA" id="CEDRLAY"/>
<feature type="compositionally biased region" description="Polar residues" evidence="6">
    <location>
        <begin position="533"/>
        <end position="555"/>
    </location>
</feature>
<feature type="region of interest" description="Disordered" evidence="6">
    <location>
        <begin position="314"/>
        <end position="350"/>
    </location>
</feature>
<dbReference type="Pfam" id="PF10198">
    <property type="entry name" value="Ada3"/>
    <property type="match status" value="1"/>
</dbReference>
<evidence type="ECO:0000313" key="7">
    <source>
        <dbReference type="EMBL" id="EJU05837.1"/>
    </source>
</evidence>
<dbReference type="OrthoDB" id="1232at2759"/>
<organism evidence="7 8">
    <name type="scientific">Dacryopinax primogenitus (strain DJM 731)</name>
    <name type="common">Brown rot fungus</name>
    <dbReference type="NCBI Taxonomy" id="1858805"/>
    <lineage>
        <taxon>Eukaryota</taxon>
        <taxon>Fungi</taxon>
        <taxon>Dikarya</taxon>
        <taxon>Basidiomycota</taxon>
        <taxon>Agaricomycotina</taxon>
        <taxon>Dacrymycetes</taxon>
        <taxon>Dacrymycetales</taxon>
        <taxon>Dacrymycetaceae</taxon>
        <taxon>Dacryopinax</taxon>
    </lineage>
</organism>
<keyword evidence="5" id="KW-0539">Nucleus</keyword>
<keyword evidence="8" id="KW-1185">Reference proteome</keyword>
<evidence type="ECO:0000256" key="5">
    <source>
        <dbReference type="ARBA" id="ARBA00023242"/>
    </source>
</evidence>
<evidence type="ECO:0000256" key="6">
    <source>
        <dbReference type="SAM" id="MobiDB-lite"/>
    </source>
</evidence>
<dbReference type="AlphaFoldDB" id="M5GEZ1"/>
<evidence type="ECO:0000256" key="3">
    <source>
        <dbReference type="ARBA" id="ARBA00023015"/>
    </source>
</evidence>
<keyword evidence="4" id="KW-0804">Transcription</keyword>
<evidence type="ECO:0000256" key="2">
    <source>
        <dbReference type="ARBA" id="ARBA00005330"/>
    </source>
</evidence>
<evidence type="ECO:0008006" key="9">
    <source>
        <dbReference type="Google" id="ProtNLM"/>
    </source>
</evidence>
<dbReference type="RefSeq" id="XP_040632731.1">
    <property type="nucleotide sequence ID" value="XM_040769715.1"/>
</dbReference>
<dbReference type="GO" id="GO:0006357">
    <property type="term" value="P:regulation of transcription by RNA polymerase II"/>
    <property type="evidence" value="ECO:0007669"/>
    <property type="project" value="TreeGrafter"/>
</dbReference>
<name>M5GEZ1_DACPD</name>
<dbReference type="EMBL" id="JH795856">
    <property type="protein sequence ID" value="EJU05837.1"/>
    <property type="molecule type" value="Genomic_DNA"/>
</dbReference>
<dbReference type="GO" id="GO:0000124">
    <property type="term" value="C:SAGA complex"/>
    <property type="evidence" value="ECO:0007669"/>
    <property type="project" value="TreeGrafter"/>
</dbReference>
<evidence type="ECO:0000256" key="4">
    <source>
        <dbReference type="ARBA" id="ARBA00023163"/>
    </source>
</evidence>
<feature type="compositionally biased region" description="Basic and acidic residues" evidence="6">
    <location>
        <begin position="95"/>
        <end position="111"/>
    </location>
</feature>
<evidence type="ECO:0000256" key="1">
    <source>
        <dbReference type="ARBA" id="ARBA00004123"/>
    </source>
</evidence>
<proteinExistence type="inferred from homology"/>
<comment type="subcellular location">
    <subcellularLocation>
        <location evidence="1">Nucleus</location>
    </subcellularLocation>
</comment>
<feature type="compositionally biased region" description="Basic residues" evidence="6">
    <location>
        <begin position="148"/>
        <end position="162"/>
    </location>
</feature>
<accession>M5GEZ1</accession>
<dbReference type="PANTHER" id="PTHR13556:SF2">
    <property type="entry name" value="TRANSCRIPTIONAL ADAPTER 3"/>
    <property type="match status" value="1"/>
</dbReference>
<keyword evidence="3" id="KW-0805">Transcription regulation</keyword>
<dbReference type="STRING" id="1858805.M5GEZ1"/>
<protein>
    <recommendedName>
        <fullName evidence="9">Transcriptional adapter 3</fullName>
    </recommendedName>
</protein>
<feature type="region of interest" description="Disordered" evidence="6">
    <location>
        <begin position="95"/>
        <end position="215"/>
    </location>
</feature>
<evidence type="ECO:0000313" key="8">
    <source>
        <dbReference type="Proteomes" id="UP000030653"/>
    </source>
</evidence>
<dbReference type="GO" id="GO:0003713">
    <property type="term" value="F:transcription coactivator activity"/>
    <property type="evidence" value="ECO:0007669"/>
    <property type="project" value="TreeGrafter"/>
</dbReference>
<reference evidence="7 8" key="1">
    <citation type="journal article" date="2012" name="Science">
        <title>The Paleozoic origin of enzymatic lignin decomposition reconstructed from 31 fungal genomes.</title>
        <authorList>
            <person name="Floudas D."/>
            <person name="Binder M."/>
            <person name="Riley R."/>
            <person name="Barry K."/>
            <person name="Blanchette R.A."/>
            <person name="Henrissat B."/>
            <person name="Martinez A.T."/>
            <person name="Otillar R."/>
            <person name="Spatafora J.W."/>
            <person name="Yadav J.S."/>
            <person name="Aerts A."/>
            <person name="Benoit I."/>
            <person name="Boyd A."/>
            <person name="Carlson A."/>
            <person name="Copeland A."/>
            <person name="Coutinho P.M."/>
            <person name="de Vries R.P."/>
            <person name="Ferreira P."/>
            <person name="Findley K."/>
            <person name="Foster B."/>
            <person name="Gaskell J."/>
            <person name="Glotzer D."/>
            <person name="Gorecki P."/>
            <person name="Heitman J."/>
            <person name="Hesse C."/>
            <person name="Hori C."/>
            <person name="Igarashi K."/>
            <person name="Jurgens J.A."/>
            <person name="Kallen N."/>
            <person name="Kersten P."/>
            <person name="Kohler A."/>
            <person name="Kuees U."/>
            <person name="Kumar T.K.A."/>
            <person name="Kuo A."/>
            <person name="LaButti K."/>
            <person name="Larrondo L.F."/>
            <person name="Lindquist E."/>
            <person name="Ling A."/>
            <person name="Lombard V."/>
            <person name="Lucas S."/>
            <person name="Lundell T."/>
            <person name="Martin R."/>
            <person name="McLaughlin D.J."/>
            <person name="Morgenstern I."/>
            <person name="Morin E."/>
            <person name="Murat C."/>
            <person name="Nagy L.G."/>
            <person name="Nolan M."/>
            <person name="Ohm R.A."/>
            <person name="Patyshakuliyeva A."/>
            <person name="Rokas A."/>
            <person name="Ruiz-Duenas F.J."/>
            <person name="Sabat G."/>
            <person name="Salamov A."/>
            <person name="Samejima M."/>
            <person name="Schmutz J."/>
            <person name="Slot J.C."/>
            <person name="St John F."/>
            <person name="Stenlid J."/>
            <person name="Sun H."/>
            <person name="Sun S."/>
            <person name="Syed K."/>
            <person name="Tsang A."/>
            <person name="Wiebenga A."/>
            <person name="Young D."/>
            <person name="Pisabarro A."/>
            <person name="Eastwood D.C."/>
            <person name="Martin F."/>
            <person name="Cullen D."/>
            <person name="Grigoriev I.V."/>
            <person name="Hibbett D.S."/>
        </authorList>
    </citation>
    <scope>NUCLEOTIDE SEQUENCE [LARGE SCALE GENOMIC DNA]</scope>
    <source>
        <strain evidence="7 8">DJM-731 SS1</strain>
    </source>
</reference>